<dbReference type="AlphaFoldDB" id="A0A8H3HZ96"/>
<evidence type="ECO:0000256" key="8">
    <source>
        <dbReference type="ARBA" id="ARBA00023033"/>
    </source>
</evidence>
<evidence type="ECO:0000256" key="4">
    <source>
        <dbReference type="ARBA" id="ARBA00022617"/>
    </source>
</evidence>
<evidence type="ECO:0000256" key="9">
    <source>
        <dbReference type="SAM" id="Phobius"/>
    </source>
</evidence>
<feature type="non-terminal residue" evidence="10">
    <location>
        <position position="1"/>
    </location>
</feature>
<evidence type="ECO:0000256" key="2">
    <source>
        <dbReference type="ARBA" id="ARBA00005179"/>
    </source>
</evidence>
<keyword evidence="6" id="KW-0560">Oxidoreductase</keyword>
<comment type="similarity">
    <text evidence="3">Belongs to the cytochrome P450 family.</text>
</comment>
<accession>A0A8H3HZ96</accession>
<comment type="caution">
    <text evidence="10">The sequence shown here is derived from an EMBL/GenBank/DDBJ whole genome shotgun (WGS) entry which is preliminary data.</text>
</comment>
<evidence type="ECO:0000256" key="5">
    <source>
        <dbReference type="ARBA" id="ARBA00022723"/>
    </source>
</evidence>
<keyword evidence="9" id="KW-0812">Transmembrane</keyword>
<dbReference type="PANTHER" id="PTHR24305:SF29">
    <property type="entry name" value="BENZOATE-PARA-HYDROXYLASE"/>
    <property type="match status" value="1"/>
</dbReference>
<keyword evidence="5" id="KW-0479">Metal-binding</keyword>
<feature type="transmembrane region" description="Helical" evidence="9">
    <location>
        <begin position="12"/>
        <end position="29"/>
    </location>
</feature>
<comment type="cofactor">
    <cofactor evidence="1">
        <name>heme</name>
        <dbReference type="ChEBI" id="CHEBI:30413"/>
    </cofactor>
</comment>
<evidence type="ECO:0000256" key="7">
    <source>
        <dbReference type="ARBA" id="ARBA00023004"/>
    </source>
</evidence>
<evidence type="ECO:0000256" key="6">
    <source>
        <dbReference type="ARBA" id="ARBA00023002"/>
    </source>
</evidence>
<evidence type="ECO:0000256" key="3">
    <source>
        <dbReference type="ARBA" id="ARBA00010617"/>
    </source>
</evidence>
<dbReference type="SUPFAM" id="SSF48264">
    <property type="entry name" value="Cytochrome P450"/>
    <property type="match status" value="1"/>
</dbReference>
<keyword evidence="7" id="KW-0408">Iron</keyword>
<dbReference type="GO" id="GO:0016705">
    <property type="term" value="F:oxidoreductase activity, acting on paired donors, with incorporation or reduction of molecular oxygen"/>
    <property type="evidence" value="ECO:0007669"/>
    <property type="project" value="InterPro"/>
</dbReference>
<dbReference type="GO" id="GO:0020037">
    <property type="term" value="F:heme binding"/>
    <property type="evidence" value="ECO:0007669"/>
    <property type="project" value="InterPro"/>
</dbReference>
<proteinExistence type="inferred from homology"/>
<comment type="pathway">
    <text evidence="2">Secondary metabolite biosynthesis.</text>
</comment>
<evidence type="ECO:0000256" key="1">
    <source>
        <dbReference type="ARBA" id="ARBA00001971"/>
    </source>
</evidence>
<reference evidence="10" key="1">
    <citation type="submission" date="2021-01" db="EMBL/GenBank/DDBJ databases">
        <authorList>
            <person name="Kaushik A."/>
        </authorList>
    </citation>
    <scope>NUCLEOTIDE SEQUENCE</scope>
    <source>
        <strain evidence="10">AG5</strain>
    </source>
</reference>
<dbReference type="InterPro" id="IPR036396">
    <property type="entry name" value="Cyt_P450_sf"/>
</dbReference>
<dbReference type="Proteomes" id="UP000663827">
    <property type="component" value="Unassembled WGS sequence"/>
</dbReference>
<evidence type="ECO:0008006" key="12">
    <source>
        <dbReference type="Google" id="ProtNLM"/>
    </source>
</evidence>
<evidence type="ECO:0000313" key="10">
    <source>
        <dbReference type="EMBL" id="CAE7179426.1"/>
    </source>
</evidence>
<dbReference type="InterPro" id="IPR001128">
    <property type="entry name" value="Cyt_P450"/>
</dbReference>
<dbReference type="Gene3D" id="1.10.630.10">
    <property type="entry name" value="Cytochrome P450"/>
    <property type="match status" value="1"/>
</dbReference>
<keyword evidence="4" id="KW-0349">Heme</keyword>
<dbReference type="EMBL" id="CAJNJQ010002553">
    <property type="protein sequence ID" value="CAE7179426.1"/>
    <property type="molecule type" value="Genomic_DNA"/>
</dbReference>
<dbReference type="GO" id="GO:0004497">
    <property type="term" value="F:monooxygenase activity"/>
    <property type="evidence" value="ECO:0007669"/>
    <property type="project" value="UniProtKB-KW"/>
</dbReference>
<protein>
    <recommendedName>
        <fullName evidence="12">Benzoate 4-monooxygenase</fullName>
    </recommendedName>
</protein>
<dbReference type="InterPro" id="IPR050121">
    <property type="entry name" value="Cytochrome_P450_monoxygenase"/>
</dbReference>
<sequence length="213" mass="23723">MNIDSSQIIQYSATLGALALAFYVVPYLLDPYEYRHRFPGPPLARFTNWWMSVLVRTGHHSEFVQKLHGKYGTFVRLGPNHISISDPNALEIVYGHGSGLLKSNFYHVFKGGSGVNVFNTTDKSEHSRKRKRLANIFSPQNVLAFEPRVRSHVQQLCAQWDLRCKEAARGVTGANWGVKNGKAVINVCAQISYLAFDIIGDLALGSSFGLIQA</sequence>
<gene>
    <name evidence="10" type="ORF">RDB_LOCUS114808</name>
</gene>
<evidence type="ECO:0000313" key="11">
    <source>
        <dbReference type="Proteomes" id="UP000663827"/>
    </source>
</evidence>
<dbReference type="Pfam" id="PF00067">
    <property type="entry name" value="p450"/>
    <property type="match status" value="1"/>
</dbReference>
<dbReference type="PANTHER" id="PTHR24305">
    <property type="entry name" value="CYTOCHROME P450"/>
    <property type="match status" value="1"/>
</dbReference>
<dbReference type="GO" id="GO:0005506">
    <property type="term" value="F:iron ion binding"/>
    <property type="evidence" value="ECO:0007669"/>
    <property type="project" value="InterPro"/>
</dbReference>
<name>A0A8H3HZ96_9AGAM</name>
<keyword evidence="9" id="KW-0472">Membrane</keyword>
<keyword evidence="8" id="KW-0503">Monooxygenase</keyword>
<organism evidence="10 11">
    <name type="scientific">Rhizoctonia solani</name>
    <dbReference type="NCBI Taxonomy" id="456999"/>
    <lineage>
        <taxon>Eukaryota</taxon>
        <taxon>Fungi</taxon>
        <taxon>Dikarya</taxon>
        <taxon>Basidiomycota</taxon>
        <taxon>Agaricomycotina</taxon>
        <taxon>Agaricomycetes</taxon>
        <taxon>Cantharellales</taxon>
        <taxon>Ceratobasidiaceae</taxon>
        <taxon>Rhizoctonia</taxon>
    </lineage>
</organism>
<keyword evidence="9" id="KW-1133">Transmembrane helix</keyword>